<dbReference type="OrthoDB" id="9812661at2"/>
<feature type="transmembrane region" description="Helical" evidence="6">
    <location>
        <begin position="517"/>
        <end position="546"/>
    </location>
</feature>
<dbReference type="SUPFAM" id="SSF56601">
    <property type="entry name" value="beta-lactamase/transpeptidase-like"/>
    <property type="match status" value="1"/>
</dbReference>
<keyword evidence="3" id="KW-0133">Cell shape</keyword>
<evidence type="ECO:0000256" key="1">
    <source>
        <dbReference type="ARBA" id="ARBA00004141"/>
    </source>
</evidence>
<dbReference type="Proteomes" id="UP000051950">
    <property type="component" value="Unassembled WGS sequence"/>
</dbReference>
<protein>
    <submittedName>
        <fullName evidence="8">Cell cycle protein</fullName>
    </submittedName>
</protein>
<evidence type="ECO:0000313" key="9">
    <source>
        <dbReference type="Proteomes" id="UP000051950"/>
    </source>
</evidence>
<dbReference type="RefSeq" id="WP_057933802.1">
    <property type="nucleotide sequence ID" value="NZ_LMZQ01000016.1"/>
</dbReference>
<keyword evidence="2 6" id="KW-0812">Transmembrane</keyword>
<dbReference type="GO" id="GO:0015648">
    <property type="term" value="F:lipid-linked peptidoglycan transporter activity"/>
    <property type="evidence" value="ECO:0007669"/>
    <property type="project" value="TreeGrafter"/>
</dbReference>
<keyword evidence="9" id="KW-1185">Reference proteome</keyword>
<dbReference type="GO" id="GO:0008658">
    <property type="term" value="F:penicillin binding"/>
    <property type="evidence" value="ECO:0007669"/>
    <property type="project" value="InterPro"/>
</dbReference>
<feature type="domain" description="Penicillin-binding protein transpeptidase" evidence="7">
    <location>
        <begin position="1013"/>
        <end position="1326"/>
    </location>
</feature>
<sequence length="1367" mass="151789">MEQNKGTVKVSRTQERIFILATATVLALFFYQLYAIIQPRFAEVAPRLKAGTMVNLNAEKPAEHIRNLLKKGYYFEDQRDIDLIEKTIASATPNAEQLDNIGEVNKRRYFLPADEAFEKGGKSFKARVLASRALLGYTGDDSLRFDQEQNKPRTYPSNVNLAIGEHDISGKIIENKKAAPGVLVRLEMILPQDSIYNDEPTETIKNITEKANGITKVYTLDTANKRKLIQLTAYARTGATGEFTFANLPGNQAFKILPLKPGFQFGASKGVQNLDENTTFTFEQRPHTIKLFSTRDFNILKKEKSLIIRTPEEFNKWFLIICGSLIGGFLLVHFILSWKFSTADQVILPVVMMLTGISFLMLLSLQDPLRDRFLAKDSLLYLLMGFGGILLIMCIKLRRFNTDTWVYRLLLFKNIRSAANGWPWALAAIGLLALTILFGTGPEGSGVKVNLFGFQPSEVVKYLIIFFLAGFFAVNEKLISEYMSWKKRWSFFSFALLAILLTLMLFLILGDLGPAMVVCFTFIILFSFSRGDFMFMAGAIVLYVLASWIFENVWISTAITLLLVGTLMFFGRRQLSESAIMVLVIISAFLTIDQIPYLDRVFPGPVQRLGDRKAIWQDAWNNEVYGGDQVANGLWAMSTGGATGQGVGQGFAKTIPEAHTDMILPSIGEEFGLTGILCIFLLFLLYLHRSIIIGRRTGSPFLFYLSAGVGVSTFVQFLLIAGGSTGALPLSGVSLPFQSYGGSSLVLNFLAAGFLMSVSAVRGSEVQMQYIAKAQDKNLVPALIAACLGILLLGANVAGYVLNNRKWVVQPALVADRSGARMFSYNPRIAILMSRLKAGTIHDRKGILMATSNVDSVRAQHFKLIGAGIPNYNLDSAVHQRLDRYYPFEEQLFFWTGDANSGIFNGSINGYFADYEHAAELRGFKLPVKSFTVLAKRYSENRFLARGVKEMTVVKKDYGALSPLLLAGISSKEVEDFKNKNRDVQLTMDAGLQTKIQKSIARDTSLSDNRVSVVIMEASSGDVLTSAVYPLPPIHDWERLTMTNAEQNQLSGWTTTADLGFTNFTQPGSTAKLITAMASFNKLGMAAAEKKYQVASWERIRTKGIEPDETGWIDLERAVVKSNNVYFIKLANQEQLQENMGELYLKTGMFLHGAGGYYYNKPSENAAQEEKWKQLWRRTEFNTKPKYDPNNIRKTRAKGISGMSWGQGALIATPAAVARMAAGIANNGNMIANRFVLKVSDQPQAIKTGTKLVNNPTYARLMQEYMIKQSSPKVQTLGLAVAGKTGTPERIWKKQQINDGWYVFFAPTATGNGHIVVCIRIEATKGSSDAVRLAGRHVIPFLKEGGYIKSIVPSAKTDDNTAVPEFN</sequence>
<dbReference type="PANTHER" id="PTHR30474:SF3">
    <property type="entry name" value="PEPTIDOGLYCAN GLYCOSYLTRANSFERASE RODA"/>
    <property type="match status" value="1"/>
</dbReference>
<feature type="transmembrane region" description="Helical" evidence="6">
    <location>
        <begin position="701"/>
        <end position="720"/>
    </location>
</feature>
<dbReference type="Gene3D" id="3.40.710.10">
    <property type="entry name" value="DD-peptidase/beta-lactamase superfamily"/>
    <property type="match status" value="1"/>
</dbReference>
<evidence type="ECO:0000259" key="7">
    <source>
        <dbReference type="Pfam" id="PF00905"/>
    </source>
</evidence>
<evidence type="ECO:0000313" key="8">
    <source>
        <dbReference type="EMBL" id="KRT14579.1"/>
    </source>
</evidence>
<feature type="transmembrane region" description="Helical" evidence="6">
    <location>
        <begin position="578"/>
        <end position="598"/>
    </location>
</feature>
<evidence type="ECO:0000256" key="6">
    <source>
        <dbReference type="SAM" id="Phobius"/>
    </source>
</evidence>
<reference evidence="8 9" key="1">
    <citation type="submission" date="2015-11" db="EMBL/GenBank/DDBJ databases">
        <title>Sequence of Pedobacter ginsenosidimutans.</title>
        <authorList>
            <person name="Carson E."/>
            <person name="Keyser V."/>
            <person name="Newman J."/>
            <person name="Miller J."/>
        </authorList>
    </citation>
    <scope>NUCLEOTIDE SEQUENCE [LARGE SCALE GENOMIC DNA]</scope>
    <source>
        <strain evidence="8 9">KACC 14530</strain>
    </source>
</reference>
<evidence type="ECO:0000256" key="5">
    <source>
        <dbReference type="ARBA" id="ARBA00023136"/>
    </source>
</evidence>
<evidence type="ECO:0000256" key="3">
    <source>
        <dbReference type="ARBA" id="ARBA00022960"/>
    </source>
</evidence>
<dbReference type="GO" id="GO:0008360">
    <property type="term" value="P:regulation of cell shape"/>
    <property type="evidence" value="ECO:0007669"/>
    <property type="project" value="UniProtKB-KW"/>
</dbReference>
<feature type="transmembrane region" description="Helical" evidence="6">
    <location>
        <begin position="17"/>
        <end position="37"/>
    </location>
</feature>
<dbReference type="STRING" id="687842.ASU31_18715"/>
<feature type="transmembrane region" description="Helical" evidence="6">
    <location>
        <begin position="459"/>
        <end position="479"/>
    </location>
</feature>
<dbReference type="GO" id="GO:0032153">
    <property type="term" value="C:cell division site"/>
    <property type="evidence" value="ECO:0007669"/>
    <property type="project" value="TreeGrafter"/>
</dbReference>
<keyword evidence="5 6" id="KW-0472">Membrane</keyword>
<dbReference type="PANTHER" id="PTHR30474">
    <property type="entry name" value="CELL CYCLE PROTEIN"/>
    <property type="match status" value="1"/>
</dbReference>
<comment type="subcellular location">
    <subcellularLocation>
        <location evidence="1">Membrane</location>
        <topology evidence="1">Multi-pass membrane protein</topology>
    </subcellularLocation>
</comment>
<accession>A0A0T5VL25</accession>
<feature type="transmembrane region" description="Helical" evidence="6">
    <location>
        <begin position="740"/>
        <end position="761"/>
    </location>
</feature>
<dbReference type="InterPro" id="IPR012338">
    <property type="entry name" value="Beta-lactam/transpept-like"/>
</dbReference>
<feature type="transmembrane region" description="Helical" evidence="6">
    <location>
        <begin position="317"/>
        <end position="340"/>
    </location>
</feature>
<feature type="transmembrane region" description="Helical" evidence="6">
    <location>
        <begin position="782"/>
        <end position="802"/>
    </location>
</feature>
<feature type="transmembrane region" description="Helical" evidence="6">
    <location>
        <begin position="491"/>
        <end position="510"/>
    </location>
</feature>
<proteinExistence type="predicted"/>
<keyword evidence="4 6" id="KW-1133">Transmembrane helix</keyword>
<name>A0A0T5VL25_9SPHI</name>
<dbReference type="GO" id="GO:0005886">
    <property type="term" value="C:plasma membrane"/>
    <property type="evidence" value="ECO:0007669"/>
    <property type="project" value="TreeGrafter"/>
</dbReference>
<dbReference type="EMBL" id="LMZQ01000016">
    <property type="protein sequence ID" value="KRT14579.1"/>
    <property type="molecule type" value="Genomic_DNA"/>
</dbReference>
<dbReference type="GO" id="GO:0051301">
    <property type="term" value="P:cell division"/>
    <property type="evidence" value="ECO:0007669"/>
    <property type="project" value="InterPro"/>
</dbReference>
<gene>
    <name evidence="8" type="ORF">ASU31_18715</name>
</gene>
<evidence type="ECO:0000256" key="2">
    <source>
        <dbReference type="ARBA" id="ARBA00022692"/>
    </source>
</evidence>
<dbReference type="Pfam" id="PF01098">
    <property type="entry name" value="FTSW_RODA_SPOVE"/>
    <property type="match status" value="2"/>
</dbReference>
<feature type="transmembrane region" description="Helical" evidence="6">
    <location>
        <begin position="671"/>
        <end position="689"/>
    </location>
</feature>
<evidence type="ECO:0000256" key="4">
    <source>
        <dbReference type="ARBA" id="ARBA00022989"/>
    </source>
</evidence>
<feature type="transmembrane region" description="Helical" evidence="6">
    <location>
        <begin position="378"/>
        <end position="401"/>
    </location>
</feature>
<dbReference type="Pfam" id="PF00905">
    <property type="entry name" value="Transpeptidase"/>
    <property type="match status" value="1"/>
</dbReference>
<dbReference type="InterPro" id="IPR001460">
    <property type="entry name" value="PCN-bd_Tpept"/>
</dbReference>
<organism evidence="8 9">
    <name type="scientific">Pedobacter ginsenosidimutans</name>
    <dbReference type="NCBI Taxonomy" id="687842"/>
    <lineage>
        <taxon>Bacteria</taxon>
        <taxon>Pseudomonadati</taxon>
        <taxon>Bacteroidota</taxon>
        <taxon>Sphingobacteriia</taxon>
        <taxon>Sphingobacteriales</taxon>
        <taxon>Sphingobacteriaceae</taxon>
        <taxon>Pedobacter</taxon>
    </lineage>
</organism>
<comment type="caution">
    <text evidence="8">The sequence shown here is derived from an EMBL/GenBank/DDBJ whole genome shotgun (WGS) entry which is preliminary data.</text>
</comment>
<dbReference type="InterPro" id="IPR001182">
    <property type="entry name" value="FtsW/RodA"/>
</dbReference>
<feature type="transmembrane region" description="Helical" evidence="6">
    <location>
        <begin position="421"/>
        <end position="439"/>
    </location>
</feature>
<feature type="transmembrane region" description="Helical" evidence="6">
    <location>
        <begin position="346"/>
        <end position="366"/>
    </location>
</feature>